<dbReference type="PROSITE" id="PS50989">
    <property type="entry name" value="COA_CT_CTER"/>
    <property type="match status" value="1"/>
</dbReference>
<dbReference type="GO" id="GO:0009317">
    <property type="term" value="C:acetyl-CoA carboxylase complex"/>
    <property type="evidence" value="ECO:0007669"/>
    <property type="project" value="InterPro"/>
</dbReference>
<dbReference type="HAMAP" id="MF_00823">
    <property type="entry name" value="AcetylCoA_CT_alpha"/>
    <property type="match status" value="1"/>
</dbReference>
<proteinExistence type="inferred from homology"/>
<keyword evidence="8 10" id="KW-0275">Fatty acid biosynthesis</keyword>
<dbReference type="EC" id="2.1.3.15" evidence="10"/>
<dbReference type="GO" id="GO:0016743">
    <property type="term" value="F:carboxyl- or carbamoyltransferase activity"/>
    <property type="evidence" value="ECO:0007669"/>
    <property type="project" value="UniProtKB-UniRule"/>
</dbReference>
<keyword evidence="6 10" id="KW-0067">ATP-binding</keyword>
<evidence type="ECO:0000256" key="5">
    <source>
        <dbReference type="ARBA" id="ARBA00022832"/>
    </source>
</evidence>
<keyword evidence="10" id="KW-0963">Cytoplasm</keyword>
<evidence type="ECO:0000256" key="2">
    <source>
        <dbReference type="ARBA" id="ARBA00022516"/>
    </source>
</evidence>
<accession>A0A0P6Y9I2</accession>
<dbReference type="InterPro" id="IPR001095">
    <property type="entry name" value="Acetyl_CoA_COase_a_su"/>
</dbReference>
<keyword evidence="5 10" id="KW-0276">Fatty acid metabolism</keyword>
<evidence type="ECO:0000256" key="9">
    <source>
        <dbReference type="ARBA" id="ARBA00049152"/>
    </source>
</evidence>
<evidence type="ECO:0000256" key="8">
    <source>
        <dbReference type="ARBA" id="ARBA00023160"/>
    </source>
</evidence>
<sequence length="278" mass="30253">MTTLTELLPWDKVQIARNPQRPRTLDYIRVLCEDFFELRGDRHHGDDQALVCGISKIDGRSVAIIGHQKGSDTKENVRRNFGSPHPEGYRKALRVMEHAKKFNMPILTLIDTAGAHPSMAAEERGQAEAIARNLLVMADLPVPIIATVIGEGGSGGALAIGVADRLLMLEHAVYSVASPEASAAILWRDSSKASEAAKAMKITAQDLHSFGIADLIIPEPEGGAHMDVPAIVHAVGNALREQISTLSALTLDQLLDQRYAKYRAIGRFRQAQTEIVEA</sequence>
<dbReference type="GO" id="GO:0005524">
    <property type="term" value="F:ATP binding"/>
    <property type="evidence" value="ECO:0007669"/>
    <property type="project" value="UniProtKB-KW"/>
</dbReference>
<dbReference type="InterPro" id="IPR011763">
    <property type="entry name" value="COA_CT_C"/>
</dbReference>
<evidence type="ECO:0000256" key="4">
    <source>
        <dbReference type="ARBA" id="ARBA00022741"/>
    </source>
</evidence>
<dbReference type="NCBIfam" id="NF004344">
    <property type="entry name" value="PRK05724.1"/>
    <property type="match status" value="1"/>
</dbReference>
<dbReference type="PANTHER" id="PTHR42853">
    <property type="entry name" value="ACETYL-COENZYME A CARBOXYLASE CARBOXYL TRANSFERASE SUBUNIT ALPHA"/>
    <property type="match status" value="1"/>
</dbReference>
<dbReference type="EMBL" id="LGKP01000022">
    <property type="protein sequence ID" value="KPL85839.1"/>
    <property type="molecule type" value="Genomic_DNA"/>
</dbReference>
<evidence type="ECO:0000313" key="12">
    <source>
        <dbReference type="EMBL" id="KPL85839.1"/>
    </source>
</evidence>
<dbReference type="InterPro" id="IPR029045">
    <property type="entry name" value="ClpP/crotonase-like_dom_sf"/>
</dbReference>
<comment type="catalytic activity">
    <reaction evidence="9 10">
        <text>N(6)-carboxybiotinyl-L-lysyl-[protein] + acetyl-CoA = N(6)-biotinyl-L-lysyl-[protein] + malonyl-CoA</text>
        <dbReference type="Rhea" id="RHEA:54728"/>
        <dbReference type="Rhea" id="RHEA-COMP:10505"/>
        <dbReference type="Rhea" id="RHEA-COMP:10506"/>
        <dbReference type="ChEBI" id="CHEBI:57288"/>
        <dbReference type="ChEBI" id="CHEBI:57384"/>
        <dbReference type="ChEBI" id="CHEBI:83144"/>
        <dbReference type="ChEBI" id="CHEBI:83145"/>
        <dbReference type="EC" id="2.1.3.15"/>
    </reaction>
</comment>
<dbReference type="GO" id="GO:2001295">
    <property type="term" value="P:malonyl-CoA biosynthetic process"/>
    <property type="evidence" value="ECO:0007669"/>
    <property type="project" value="UniProtKB-UniRule"/>
</dbReference>
<evidence type="ECO:0000256" key="6">
    <source>
        <dbReference type="ARBA" id="ARBA00022840"/>
    </source>
</evidence>
<dbReference type="Pfam" id="PF03255">
    <property type="entry name" value="ACCA"/>
    <property type="match status" value="1"/>
</dbReference>
<name>A0A0P6Y9I2_9CHLR</name>
<protein>
    <recommendedName>
        <fullName evidence="10">Acetyl-coenzyme A carboxylase carboxyl transferase subunit alpha</fullName>
        <shortName evidence="10">ACCase subunit alpha</shortName>
        <shortName evidence="10">Acetyl-CoA carboxylase carboxyltransferase subunit alpha</shortName>
        <ecNumber evidence="10">2.1.3.15</ecNumber>
    </recommendedName>
</protein>
<evidence type="ECO:0000256" key="3">
    <source>
        <dbReference type="ARBA" id="ARBA00022679"/>
    </source>
</evidence>
<evidence type="ECO:0000259" key="11">
    <source>
        <dbReference type="PROSITE" id="PS50989"/>
    </source>
</evidence>
<dbReference type="OrthoDB" id="9808023at2"/>
<comment type="subunit">
    <text evidence="10">Acetyl-CoA carboxylase is a heterohexamer composed of biotin carboxyl carrier protein (AccB), biotin carboxylase (AccC) and two subunits each of ACCase subunit alpha (AccA) and ACCase subunit beta (AccD).</text>
</comment>
<dbReference type="PATRIC" id="fig|70996.4.peg.3214"/>
<dbReference type="AlphaFoldDB" id="A0A0P6Y9I2"/>
<dbReference type="STRING" id="70996.SE18_12980"/>
<organism evidence="12 13">
    <name type="scientific">Herpetosiphon geysericola</name>
    <dbReference type="NCBI Taxonomy" id="70996"/>
    <lineage>
        <taxon>Bacteria</taxon>
        <taxon>Bacillati</taxon>
        <taxon>Chloroflexota</taxon>
        <taxon>Chloroflexia</taxon>
        <taxon>Herpetosiphonales</taxon>
        <taxon>Herpetosiphonaceae</taxon>
        <taxon>Herpetosiphon</taxon>
    </lineage>
</organism>
<comment type="similarity">
    <text evidence="10">Belongs to the AccA family.</text>
</comment>
<dbReference type="NCBIfam" id="TIGR00513">
    <property type="entry name" value="accA"/>
    <property type="match status" value="1"/>
</dbReference>
<comment type="pathway">
    <text evidence="1 10">Lipid metabolism; malonyl-CoA biosynthesis; malonyl-CoA from acetyl-CoA: step 1/1.</text>
</comment>
<dbReference type="GO" id="GO:0003989">
    <property type="term" value="F:acetyl-CoA carboxylase activity"/>
    <property type="evidence" value="ECO:0007669"/>
    <property type="project" value="InterPro"/>
</dbReference>
<dbReference type="PRINTS" id="PR01069">
    <property type="entry name" value="ACCCTRFRASEA"/>
</dbReference>
<feature type="domain" description="CoA carboxyltransferase C-terminal" evidence="11">
    <location>
        <begin position="1"/>
        <end position="245"/>
    </location>
</feature>
<dbReference type="UniPathway" id="UPA00655">
    <property type="reaction ID" value="UER00711"/>
</dbReference>
<dbReference type="PANTHER" id="PTHR42853:SF3">
    <property type="entry name" value="ACETYL-COENZYME A CARBOXYLASE CARBOXYL TRANSFERASE SUBUNIT ALPHA, CHLOROPLASTIC"/>
    <property type="match status" value="1"/>
</dbReference>
<keyword evidence="2 10" id="KW-0444">Lipid biosynthesis</keyword>
<evidence type="ECO:0000313" key="13">
    <source>
        <dbReference type="Proteomes" id="UP000050277"/>
    </source>
</evidence>
<dbReference type="GO" id="GO:0006633">
    <property type="term" value="P:fatty acid biosynthetic process"/>
    <property type="evidence" value="ECO:0007669"/>
    <property type="project" value="UniProtKB-KW"/>
</dbReference>
<keyword evidence="13" id="KW-1185">Reference proteome</keyword>
<evidence type="ECO:0000256" key="1">
    <source>
        <dbReference type="ARBA" id="ARBA00004956"/>
    </source>
</evidence>
<comment type="function">
    <text evidence="10">Component of the acetyl coenzyme A carboxylase (ACC) complex. First, biotin carboxylase catalyzes the carboxylation of biotin on its carrier protein (BCCP) and then the CO(2) group is transferred by the carboxyltransferase to acetyl-CoA to form malonyl-CoA.</text>
</comment>
<keyword evidence="7 10" id="KW-0443">Lipid metabolism</keyword>
<dbReference type="Proteomes" id="UP000050277">
    <property type="component" value="Unassembled WGS sequence"/>
</dbReference>
<keyword evidence="3 10" id="KW-0808">Transferase</keyword>
<reference evidence="12 13" key="1">
    <citation type="submission" date="2015-07" db="EMBL/GenBank/DDBJ databases">
        <title>Whole genome sequence of Herpetosiphon geysericola DSM 7119.</title>
        <authorList>
            <person name="Hemp J."/>
            <person name="Ward L.M."/>
            <person name="Pace L.A."/>
            <person name="Fischer W.W."/>
        </authorList>
    </citation>
    <scope>NUCLEOTIDE SEQUENCE [LARGE SCALE GENOMIC DNA]</scope>
    <source>
        <strain evidence="12 13">DSM 7119</strain>
    </source>
</reference>
<dbReference type="RefSeq" id="WP_054534890.1">
    <property type="nucleotide sequence ID" value="NZ_LGKP01000022.1"/>
</dbReference>
<dbReference type="Gene3D" id="3.90.226.10">
    <property type="entry name" value="2-enoyl-CoA Hydratase, Chain A, domain 1"/>
    <property type="match status" value="1"/>
</dbReference>
<comment type="caution">
    <text evidence="12">The sequence shown here is derived from an EMBL/GenBank/DDBJ whole genome shotgun (WGS) entry which is preliminary data.</text>
</comment>
<gene>
    <name evidence="10" type="primary">accA</name>
    <name evidence="12" type="ORF">SE18_12980</name>
</gene>
<evidence type="ECO:0000256" key="10">
    <source>
        <dbReference type="HAMAP-Rule" id="MF_00823"/>
    </source>
</evidence>
<dbReference type="SUPFAM" id="SSF52096">
    <property type="entry name" value="ClpP/crotonase"/>
    <property type="match status" value="1"/>
</dbReference>
<evidence type="ECO:0000256" key="7">
    <source>
        <dbReference type="ARBA" id="ARBA00023098"/>
    </source>
</evidence>
<comment type="subcellular location">
    <subcellularLocation>
        <location evidence="10">Cytoplasm</location>
    </subcellularLocation>
</comment>
<keyword evidence="4 10" id="KW-0547">Nucleotide-binding</keyword>
<dbReference type="NCBIfam" id="NF041504">
    <property type="entry name" value="AccA_sub"/>
    <property type="match status" value="1"/>
</dbReference>